<accession>A0A9Q1DVH7</accession>
<feature type="coiled-coil region" evidence="2">
    <location>
        <begin position="88"/>
        <end position="326"/>
    </location>
</feature>
<feature type="transmembrane region" description="Helical" evidence="4">
    <location>
        <begin position="41"/>
        <end position="64"/>
    </location>
</feature>
<dbReference type="InterPro" id="IPR050111">
    <property type="entry name" value="C-type_lectin/snaclec_domain"/>
</dbReference>
<evidence type="ECO:0000256" key="4">
    <source>
        <dbReference type="SAM" id="Phobius"/>
    </source>
</evidence>
<dbReference type="AlphaFoldDB" id="A0A9Q1DVH7"/>
<keyword evidence="7" id="KW-1185">Reference proteome</keyword>
<dbReference type="Proteomes" id="UP001152803">
    <property type="component" value="Unassembled WGS sequence"/>
</dbReference>
<dbReference type="InterPro" id="IPR001304">
    <property type="entry name" value="C-type_lectin-like"/>
</dbReference>
<dbReference type="Gene3D" id="3.10.100.10">
    <property type="entry name" value="Mannose-Binding Protein A, subunit A"/>
    <property type="match status" value="1"/>
</dbReference>
<evidence type="ECO:0000313" key="6">
    <source>
        <dbReference type="EMBL" id="KAJ8282488.1"/>
    </source>
</evidence>
<dbReference type="InterPro" id="IPR033989">
    <property type="entry name" value="CD209-like_CTLD"/>
</dbReference>
<evidence type="ECO:0000259" key="5">
    <source>
        <dbReference type="PROSITE" id="PS50041"/>
    </source>
</evidence>
<comment type="caution">
    <text evidence="6">The sequence shown here is derived from an EMBL/GenBank/DDBJ whole genome shotgun (WGS) entry which is preliminary data.</text>
</comment>
<feature type="domain" description="C-type lectin" evidence="5">
    <location>
        <begin position="343"/>
        <end position="447"/>
    </location>
</feature>
<dbReference type="OrthoDB" id="538816at2759"/>
<evidence type="ECO:0000256" key="2">
    <source>
        <dbReference type="SAM" id="Coils"/>
    </source>
</evidence>
<dbReference type="PANTHER" id="PTHR22803">
    <property type="entry name" value="MANNOSE, PHOSPHOLIPASE, LECTIN RECEPTOR RELATED"/>
    <property type="match status" value="1"/>
</dbReference>
<dbReference type="SMART" id="SM00034">
    <property type="entry name" value="CLECT"/>
    <property type="match status" value="1"/>
</dbReference>
<protein>
    <recommendedName>
        <fullName evidence="5">C-type lectin domain-containing protein</fullName>
    </recommendedName>
</protein>
<proteinExistence type="predicted"/>
<sequence length="457" mass="51288">MEENDYSPTAIILSELDQKNEECVFREIQGKSVGVTKRMTWAPLVVLCLILLCGLIALGVLYSLKIQQSSASLCSLEPHIAEKHTQMSDFLEAQNRNLSASMSSLQQKLADKHIIAESLEVQNKNLSASLFSVEQKLTEKNSFANFLEVQNRNISASLSSLQQKLADEYTIAESLEAQNRNLSAYLFSVEQKLTEKHTQMSDFLEAQNRNLSASMSSLQQKLADKHIIAESLEVQNKNLSASLFSVEQKLTEKNSFANFLEVQNRNISASLSSLQQKLADEYTIAESLEAQNRNLSAYLFSVEQKLTGTERQLQELQANHSEVMKTLLSCKANGGCDSGWRNHLGQCYLFSTEKLNWIQSRDYCISRGAKLVIINFEQEQAFVASSISETHWIGLSDLGTEGQWRWVDNTPLSQTKIQFWHRRENGKHEPDNWTGGGDRNGEDCAAIGDDEDGALSQ</sequence>
<organism evidence="6 7">
    <name type="scientific">Conger conger</name>
    <name type="common">Conger eel</name>
    <name type="synonym">Muraena conger</name>
    <dbReference type="NCBI Taxonomy" id="82655"/>
    <lineage>
        <taxon>Eukaryota</taxon>
        <taxon>Metazoa</taxon>
        <taxon>Chordata</taxon>
        <taxon>Craniata</taxon>
        <taxon>Vertebrata</taxon>
        <taxon>Euteleostomi</taxon>
        <taxon>Actinopterygii</taxon>
        <taxon>Neopterygii</taxon>
        <taxon>Teleostei</taxon>
        <taxon>Anguilliformes</taxon>
        <taxon>Congridae</taxon>
        <taxon>Conger</taxon>
    </lineage>
</organism>
<dbReference type="EMBL" id="JAFJMO010000003">
    <property type="protein sequence ID" value="KAJ8282488.1"/>
    <property type="molecule type" value="Genomic_DNA"/>
</dbReference>
<dbReference type="PROSITE" id="PS50041">
    <property type="entry name" value="C_TYPE_LECTIN_2"/>
    <property type="match status" value="1"/>
</dbReference>
<evidence type="ECO:0000256" key="1">
    <source>
        <dbReference type="ARBA" id="ARBA00022734"/>
    </source>
</evidence>
<dbReference type="CDD" id="cd03590">
    <property type="entry name" value="CLECT_DC-SIGN_like"/>
    <property type="match status" value="1"/>
</dbReference>
<dbReference type="GO" id="GO:0030246">
    <property type="term" value="F:carbohydrate binding"/>
    <property type="evidence" value="ECO:0007669"/>
    <property type="project" value="UniProtKB-KW"/>
</dbReference>
<reference evidence="6" key="1">
    <citation type="journal article" date="2023" name="Science">
        <title>Genome structures resolve the early diversification of teleost fishes.</title>
        <authorList>
            <person name="Parey E."/>
            <person name="Louis A."/>
            <person name="Montfort J."/>
            <person name="Bouchez O."/>
            <person name="Roques C."/>
            <person name="Iampietro C."/>
            <person name="Lluch J."/>
            <person name="Castinel A."/>
            <person name="Donnadieu C."/>
            <person name="Desvignes T."/>
            <person name="Floi Bucao C."/>
            <person name="Jouanno E."/>
            <person name="Wen M."/>
            <person name="Mejri S."/>
            <person name="Dirks R."/>
            <person name="Jansen H."/>
            <person name="Henkel C."/>
            <person name="Chen W.J."/>
            <person name="Zahm M."/>
            <person name="Cabau C."/>
            <person name="Klopp C."/>
            <person name="Thompson A.W."/>
            <person name="Robinson-Rechavi M."/>
            <person name="Braasch I."/>
            <person name="Lecointre G."/>
            <person name="Bobe J."/>
            <person name="Postlethwait J.H."/>
            <person name="Berthelot C."/>
            <person name="Roest Crollius H."/>
            <person name="Guiguen Y."/>
        </authorList>
    </citation>
    <scope>NUCLEOTIDE SEQUENCE</scope>
    <source>
        <strain evidence="6">Concon-B</strain>
    </source>
</reference>
<keyword evidence="4" id="KW-0812">Transmembrane</keyword>
<dbReference type="SUPFAM" id="SSF57997">
    <property type="entry name" value="Tropomyosin"/>
    <property type="match status" value="1"/>
</dbReference>
<keyword evidence="2" id="KW-0175">Coiled coil</keyword>
<evidence type="ECO:0000313" key="7">
    <source>
        <dbReference type="Proteomes" id="UP001152803"/>
    </source>
</evidence>
<keyword evidence="1" id="KW-0430">Lectin</keyword>
<gene>
    <name evidence="6" type="ORF">COCON_G00050070</name>
</gene>
<dbReference type="InterPro" id="IPR016186">
    <property type="entry name" value="C-type_lectin-like/link_sf"/>
</dbReference>
<dbReference type="InterPro" id="IPR016187">
    <property type="entry name" value="CTDL_fold"/>
</dbReference>
<feature type="region of interest" description="Disordered" evidence="3">
    <location>
        <begin position="423"/>
        <end position="457"/>
    </location>
</feature>
<keyword evidence="4" id="KW-0472">Membrane</keyword>
<name>A0A9Q1DVH7_CONCO</name>
<dbReference type="Pfam" id="PF00059">
    <property type="entry name" value="Lectin_C"/>
    <property type="match status" value="1"/>
</dbReference>
<keyword evidence="4" id="KW-1133">Transmembrane helix</keyword>
<feature type="compositionally biased region" description="Acidic residues" evidence="3">
    <location>
        <begin position="448"/>
        <end position="457"/>
    </location>
</feature>
<evidence type="ECO:0000256" key="3">
    <source>
        <dbReference type="SAM" id="MobiDB-lite"/>
    </source>
</evidence>
<dbReference type="SUPFAM" id="SSF56436">
    <property type="entry name" value="C-type lectin-like"/>
    <property type="match status" value="1"/>
</dbReference>